<dbReference type="KEGG" id="tni:TVNIR_1646"/>
<evidence type="ECO:0000259" key="9">
    <source>
        <dbReference type="Pfam" id="PF22451"/>
    </source>
</evidence>
<reference evidence="10" key="1">
    <citation type="submission" date="2015-12" db="EMBL/GenBank/DDBJ databases">
        <authorList>
            <person name="Tikhonova T.V."/>
            <person name="Pavlov A.R."/>
            <person name="Beletsky A.V."/>
            <person name="Mardanov A.V."/>
            <person name="Sorokin D.Y."/>
            <person name="Ravin N.V."/>
            <person name="Popov V.O."/>
        </authorList>
    </citation>
    <scope>NUCLEOTIDE SEQUENCE</scope>
    <source>
        <strain evidence="10">DSM 14787</strain>
    </source>
</reference>
<sequence length="155" mass="17690">MADTQTALLDDLDRSIINVLQDGFPIGPHPYAQVAGELDTDETTLLERLQRLLDRRILTRFGPMYHAQHMGGAFSLVAMRVPPDDLDRVVEIVNGFDEVAHNYEREHAFNLWFVLATETPDVIGQVLAHIEHATGHRCYNMPKLEEFFVRLRVPV</sequence>
<dbReference type="AlphaFoldDB" id="L0DWB6"/>
<dbReference type="HOGENOM" id="CLU_112007_1_0_6"/>
<evidence type="ECO:0000256" key="7">
    <source>
        <dbReference type="ARBA" id="ARBA00048470"/>
    </source>
</evidence>
<keyword evidence="1" id="KW-0456">Lyase</keyword>
<evidence type="ECO:0000256" key="2">
    <source>
        <dbReference type="ARBA" id="ARBA00023444"/>
    </source>
</evidence>
<dbReference type="InterPro" id="IPR036388">
    <property type="entry name" value="WH-like_DNA-bd_sf"/>
</dbReference>
<evidence type="ECO:0000259" key="8">
    <source>
        <dbReference type="Pfam" id="PF17805"/>
    </source>
</evidence>
<dbReference type="Gene3D" id="3.30.70.3460">
    <property type="match status" value="1"/>
</dbReference>
<evidence type="ECO:0000256" key="6">
    <source>
        <dbReference type="ARBA" id="ARBA00045291"/>
    </source>
</evidence>
<dbReference type="InterPro" id="IPR050684">
    <property type="entry name" value="HTH-Siroheme_Decarb"/>
</dbReference>
<dbReference type="eggNOG" id="COG1522">
    <property type="taxonomic scope" value="Bacteria"/>
</dbReference>
<dbReference type="PATRIC" id="fig|1255043.3.peg.1665"/>
<dbReference type="Pfam" id="PF17805">
    <property type="entry name" value="AsnC_trans_reg2"/>
    <property type="match status" value="1"/>
</dbReference>
<dbReference type="PANTHER" id="PTHR43413">
    <property type="entry name" value="TRANSCRIPTIONAL REGULATOR, ASNC FAMILY"/>
    <property type="match status" value="1"/>
</dbReference>
<dbReference type="RefSeq" id="WP_015258440.1">
    <property type="nucleotide sequence ID" value="NC_019902.2"/>
</dbReference>
<feature type="domain" description="Siroheme decarboxylase NirL-like HTH" evidence="9">
    <location>
        <begin position="13"/>
        <end position="58"/>
    </location>
</feature>
<accession>L0DWB6</accession>
<keyword evidence="11" id="KW-1185">Reference proteome</keyword>
<evidence type="ECO:0000256" key="5">
    <source>
        <dbReference type="ARBA" id="ARBA00023471"/>
    </source>
</evidence>
<evidence type="ECO:0000313" key="10">
    <source>
        <dbReference type="EMBL" id="AGA33312.1"/>
    </source>
</evidence>
<dbReference type="InterPro" id="IPR040523">
    <property type="entry name" value="AsnC_trans_reg2"/>
</dbReference>
<dbReference type="PANTHER" id="PTHR43413:SF1">
    <property type="entry name" value="SIROHEME DECARBOXYLASE NIRL SUBUNIT"/>
    <property type="match status" value="1"/>
</dbReference>
<feature type="domain" description="Siroheme decarboxylase AsnC-like ligand binding" evidence="8">
    <location>
        <begin position="75"/>
        <end position="147"/>
    </location>
</feature>
<evidence type="ECO:0000256" key="3">
    <source>
        <dbReference type="ARBA" id="ARBA00023457"/>
    </source>
</evidence>
<organism evidence="10 11">
    <name type="scientific">Thioalkalivibrio nitratireducens (strain DSM 14787 / UNIQEM 213 / ALEN2)</name>
    <dbReference type="NCBI Taxonomy" id="1255043"/>
    <lineage>
        <taxon>Bacteria</taxon>
        <taxon>Pseudomonadati</taxon>
        <taxon>Pseudomonadota</taxon>
        <taxon>Gammaproteobacteria</taxon>
        <taxon>Chromatiales</taxon>
        <taxon>Ectothiorhodospiraceae</taxon>
        <taxon>Thioalkalivibrio</taxon>
    </lineage>
</organism>
<name>L0DWB6_THIND</name>
<comment type="catalytic activity">
    <reaction evidence="7">
        <text>siroheme + 2 H(+) = 12,18-didecarboxysiroheme + 2 CO2</text>
        <dbReference type="Rhea" id="RHEA:19093"/>
        <dbReference type="ChEBI" id="CHEBI:15378"/>
        <dbReference type="ChEBI" id="CHEBI:16526"/>
        <dbReference type="ChEBI" id="CHEBI:60052"/>
        <dbReference type="ChEBI" id="CHEBI:140497"/>
        <dbReference type="EC" id="4.1.1.111"/>
    </reaction>
</comment>
<evidence type="ECO:0000256" key="4">
    <source>
        <dbReference type="ARBA" id="ARBA00023465"/>
    </source>
</evidence>
<comment type="similarity">
    <text evidence="3">Belongs to the Ahb/Nir family.</text>
</comment>
<proteinExistence type="inferred from homology"/>
<dbReference type="EMBL" id="CP003989">
    <property type="protein sequence ID" value="AGA33312.1"/>
    <property type="molecule type" value="Genomic_DNA"/>
</dbReference>
<dbReference type="Proteomes" id="UP000010809">
    <property type="component" value="Chromosome"/>
</dbReference>
<comment type="subunit">
    <text evidence="4">Probably forms a complex composed of NirD, NirL, NirG and NirH. All proteins are required for the total conversion of siroheme to didecarboxysiroheme.</text>
</comment>
<dbReference type="GO" id="GO:0016829">
    <property type="term" value="F:lyase activity"/>
    <property type="evidence" value="ECO:0007669"/>
    <property type="project" value="UniProtKB-KW"/>
</dbReference>
<dbReference type="Pfam" id="PF22451">
    <property type="entry name" value="NirdL-like_HTH"/>
    <property type="match status" value="1"/>
</dbReference>
<dbReference type="STRING" id="1255043.TVNIR_1646"/>
<evidence type="ECO:0000313" key="11">
    <source>
        <dbReference type="Proteomes" id="UP000010809"/>
    </source>
</evidence>
<dbReference type="InterPro" id="IPR053953">
    <property type="entry name" value="NirdL-like_HTH"/>
</dbReference>
<gene>
    <name evidence="10" type="primary">nirG [H]</name>
    <name evidence="10" type="ordered locus">TVNIR_1646</name>
</gene>
<comment type="pathway">
    <text evidence="2">Porphyrin-containing compound metabolism.</text>
</comment>
<evidence type="ECO:0000256" key="1">
    <source>
        <dbReference type="ARBA" id="ARBA00023239"/>
    </source>
</evidence>
<protein>
    <recommendedName>
        <fullName evidence="5">siroheme decarboxylase</fullName>
        <ecNumber evidence="5">4.1.1.111</ecNumber>
    </recommendedName>
</protein>
<dbReference type="Gene3D" id="1.10.10.10">
    <property type="entry name" value="Winged helix-like DNA-binding domain superfamily/Winged helix DNA-binding domain"/>
    <property type="match status" value="1"/>
</dbReference>
<dbReference type="EC" id="4.1.1.111" evidence="5"/>
<comment type="function">
    <text evidence="6">Involved in heme d1 biosynthesis. Catalyzes the decarboxylation of siroheme into didecarboxysiroheme.</text>
</comment>